<dbReference type="PANTHER" id="PTHR30625">
    <property type="entry name" value="PROTEIN TOLQ"/>
    <property type="match status" value="1"/>
</dbReference>
<name>A0A091BS57_9GAMM</name>
<proteinExistence type="inferred from homology"/>
<keyword evidence="3 7" id="KW-0812">Transmembrane</keyword>
<dbReference type="STRING" id="1384056.N787_02310"/>
<dbReference type="InterPro" id="IPR002898">
    <property type="entry name" value="MotA_ExbB_proton_chnl"/>
</dbReference>
<feature type="domain" description="MotA/TolQ/ExbB proton channel" evidence="8">
    <location>
        <begin position="66"/>
        <end position="187"/>
    </location>
</feature>
<evidence type="ECO:0000256" key="6">
    <source>
        <dbReference type="RuleBase" id="RU004057"/>
    </source>
</evidence>
<evidence type="ECO:0000256" key="1">
    <source>
        <dbReference type="ARBA" id="ARBA00004651"/>
    </source>
</evidence>
<dbReference type="PANTHER" id="PTHR30625:SF11">
    <property type="entry name" value="MOTA_TOLQ_EXBB PROTON CHANNEL DOMAIN-CONTAINING PROTEIN"/>
    <property type="match status" value="1"/>
</dbReference>
<dbReference type="InterPro" id="IPR050790">
    <property type="entry name" value="ExbB/TolQ_transport"/>
</dbReference>
<keyword evidence="4 7" id="KW-1133">Transmembrane helix</keyword>
<dbReference type="AlphaFoldDB" id="A0A091BS57"/>
<dbReference type="GO" id="GO:0005886">
    <property type="term" value="C:plasma membrane"/>
    <property type="evidence" value="ECO:0007669"/>
    <property type="project" value="UniProtKB-SubCell"/>
</dbReference>
<evidence type="ECO:0000256" key="2">
    <source>
        <dbReference type="ARBA" id="ARBA00022475"/>
    </source>
</evidence>
<dbReference type="EMBL" id="AVCK01000012">
    <property type="protein sequence ID" value="KFN47155.1"/>
    <property type="molecule type" value="Genomic_DNA"/>
</dbReference>
<feature type="transmembrane region" description="Helical" evidence="7">
    <location>
        <begin position="7"/>
        <end position="27"/>
    </location>
</feature>
<evidence type="ECO:0000256" key="3">
    <source>
        <dbReference type="ARBA" id="ARBA00022692"/>
    </source>
</evidence>
<keyword evidence="10" id="KW-1185">Reference proteome</keyword>
<accession>A0A091BS57</accession>
<dbReference type="RefSeq" id="WP_034211318.1">
    <property type="nucleotide sequence ID" value="NZ_AVCK01000012.1"/>
</dbReference>
<dbReference type="GO" id="GO:0017038">
    <property type="term" value="P:protein import"/>
    <property type="evidence" value="ECO:0007669"/>
    <property type="project" value="TreeGrafter"/>
</dbReference>
<feature type="transmembrane region" description="Helical" evidence="7">
    <location>
        <begin position="106"/>
        <end position="130"/>
    </location>
</feature>
<evidence type="ECO:0000256" key="5">
    <source>
        <dbReference type="ARBA" id="ARBA00023136"/>
    </source>
</evidence>
<sequence>MLELIKAGGWVMLPIILLAVLALAIILERFWSLRRKEVLPPGLGEEVREWARGRVLDPKHIDVLRKNSPLGELLAAGLDVRHRPRELIKERIEDVGRHVAHRMERFMNTLGTIAAVTPLLGLLGTVFGMIEMFLDILTAGVGDANRLAGGIGQALISTAAGLCVAIPAVMFHRYLRGRVTGYVVDMEKQATALLDALDEGASPPPAKAPRAKRSDA</sequence>
<dbReference type="Pfam" id="PF01618">
    <property type="entry name" value="MotA_ExbB"/>
    <property type="match status" value="1"/>
</dbReference>
<dbReference type="Proteomes" id="UP000029393">
    <property type="component" value="Unassembled WGS sequence"/>
</dbReference>
<comment type="subcellular location">
    <subcellularLocation>
        <location evidence="1">Cell membrane</location>
        <topology evidence="1">Multi-pass membrane protein</topology>
    </subcellularLocation>
    <subcellularLocation>
        <location evidence="6">Membrane</location>
        <topology evidence="6">Multi-pass membrane protein</topology>
    </subcellularLocation>
</comment>
<keyword evidence="5 7" id="KW-0472">Membrane</keyword>
<dbReference type="eggNOG" id="COG0811">
    <property type="taxonomic scope" value="Bacteria"/>
</dbReference>
<evidence type="ECO:0000256" key="7">
    <source>
        <dbReference type="SAM" id="Phobius"/>
    </source>
</evidence>
<evidence type="ECO:0000313" key="10">
    <source>
        <dbReference type="Proteomes" id="UP000029393"/>
    </source>
</evidence>
<evidence type="ECO:0000256" key="4">
    <source>
        <dbReference type="ARBA" id="ARBA00022989"/>
    </source>
</evidence>
<keyword evidence="2" id="KW-1003">Cell membrane</keyword>
<dbReference type="PATRIC" id="fig|1384056.3.peg.1075"/>
<protein>
    <recommendedName>
        <fullName evidence="8">MotA/TolQ/ExbB proton channel domain-containing protein</fullName>
    </recommendedName>
</protein>
<comment type="caution">
    <text evidence="9">The sequence shown here is derived from an EMBL/GenBank/DDBJ whole genome shotgun (WGS) entry which is preliminary data.</text>
</comment>
<evidence type="ECO:0000313" key="9">
    <source>
        <dbReference type="EMBL" id="KFN47155.1"/>
    </source>
</evidence>
<keyword evidence="6" id="KW-0813">Transport</keyword>
<reference evidence="9 10" key="1">
    <citation type="submission" date="2013-09" db="EMBL/GenBank/DDBJ databases">
        <title>Genome sequencing of Arenimonas metalli.</title>
        <authorList>
            <person name="Chen F."/>
            <person name="Wang G."/>
        </authorList>
    </citation>
    <scope>NUCLEOTIDE SEQUENCE [LARGE SCALE GENOMIC DNA]</scope>
    <source>
        <strain evidence="9 10">CF5-1</strain>
    </source>
</reference>
<feature type="transmembrane region" description="Helical" evidence="7">
    <location>
        <begin position="150"/>
        <end position="171"/>
    </location>
</feature>
<evidence type="ECO:0000259" key="8">
    <source>
        <dbReference type="Pfam" id="PF01618"/>
    </source>
</evidence>
<gene>
    <name evidence="9" type="ORF">N787_02310</name>
</gene>
<comment type="similarity">
    <text evidence="6">Belongs to the exbB/tolQ family.</text>
</comment>
<keyword evidence="6" id="KW-0653">Protein transport</keyword>
<organism evidence="9 10">
    <name type="scientific">Arenimonas metalli CF5-1</name>
    <dbReference type="NCBI Taxonomy" id="1384056"/>
    <lineage>
        <taxon>Bacteria</taxon>
        <taxon>Pseudomonadati</taxon>
        <taxon>Pseudomonadota</taxon>
        <taxon>Gammaproteobacteria</taxon>
        <taxon>Lysobacterales</taxon>
        <taxon>Lysobacteraceae</taxon>
        <taxon>Arenimonas</taxon>
    </lineage>
</organism>